<dbReference type="InterPro" id="IPR006175">
    <property type="entry name" value="YjgF/YER057c/UK114"/>
</dbReference>
<dbReference type="CDD" id="cd00448">
    <property type="entry name" value="YjgF_YER057c_UK114_family"/>
    <property type="match status" value="1"/>
</dbReference>
<dbReference type="AlphaFoldDB" id="A0A1V9XGZ6"/>
<evidence type="ECO:0000313" key="2">
    <source>
        <dbReference type="EMBL" id="OQR72648.1"/>
    </source>
</evidence>
<dbReference type="Proteomes" id="UP000192247">
    <property type="component" value="Unassembled WGS sequence"/>
</dbReference>
<dbReference type="SUPFAM" id="SSF55298">
    <property type="entry name" value="YjgF-like"/>
    <property type="match status" value="1"/>
</dbReference>
<dbReference type="NCBIfam" id="TIGR00004">
    <property type="entry name" value="Rid family detoxifying hydrolase"/>
    <property type="match status" value="1"/>
</dbReference>
<organism evidence="2 3">
    <name type="scientific">Tropilaelaps mercedesae</name>
    <dbReference type="NCBI Taxonomy" id="418985"/>
    <lineage>
        <taxon>Eukaryota</taxon>
        <taxon>Metazoa</taxon>
        <taxon>Ecdysozoa</taxon>
        <taxon>Arthropoda</taxon>
        <taxon>Chelicerata</taxon>
        <taxon>Arachnida</taxon>
        <taxon>Acari</taxon>
        <taxon>Parasitiformes</taxon>
        <taxon>Mesostigmata</taxon>
        <taxon>Gamasina</taxon>
        <taxon>Dermanyssoidea</taxon>
        <taxon>Laelapidae</taxon>
        <taxon>Tropilaelaps</taxon>
    </lineage>
</organism>
<dbReference type="InterPro" id="IPR019897">
    <property type="entry name" value="RidA_CS"/>
</dbReference>
<name>A0A1V9XGZ6_9ACAR</name>
<dbReference type="Pfam" id="PF01042">
    <property type="entry name" value="Ribonuc_L-PSP"/>
    <property type="match status" value="1"/>
</dbReference>
<dbReference type="PROSITE" id="PS01094">
    <property type="entry name" value="UPF0076"/>
    <property type="match status" value="1"/>
</dbReference>
<comment type="caution">
    <text evidence="2">The sequence shown here is derived from an EMBL/GenBank/DDBJ whole genome shotgun (WGS) entry which is preliminary data.</text>
</comment>
<dbReference type="PANTHER" id="PTHR11803">
    <property type="entry name" value="2-IMINOBUTANOATE/2-IMINOPROPANOATE DEAMINASE RIDA"/>
    <property type="match status" value="1"/>
</dbReference>
<protein>
    <submittedName>
        <fullName evidence="2">Ribonuclease UK114-like</fullName>
    </submittedName>
</protein>
<keyword evidence="3" id="KW-1185">Reference proteome</keyword>
<evidence type="ECO:0000313" key="3">
    <source>
        <dbReference type="Proteomes" id="UP000192247"/>
    </source>
</evidence>
<proteinExistence type="inferred from homology"/>
<dbReference type="GO" id="GO:0019239">
    <property type="term" value="F:deaminase activity"/>
    <property type="evidence" value="ECO:0007669"/>
    <property type="project" value="TreeGrafter"/>
</dbReference>
<dbReference type="FunCoup" id="A0A1V9XGZ6">
    <property type="interactions" value="736"/>
</dbReference>
<dbReference type="STRING" id="418985.A0A1V9XGZ6"/>
<dbReference type="GO" id="GO:0005829">
    <property type="term" value="C:cytosol"/>
    <property type="evidence" value="ECO:0007669"/>
    <property type="project" value="TreeGrafter"/>
</dbReference>
<gene>
    <name evidence="2" type="ORF">BIW11_10250</name>
</gene>
<dbReference type="EMBL" id="MNPL01011328">
    <property type="protein sequence ID" value="OQR72648.1"/>
    <property type="molecule type" value="Genomic_DNA"/>
</dbReference>
<dbReference type="InterPro" id="IPR035959">
    <property type="entry name" value="RutC-like_sf"/>
</dbReference>
<dbReference type="PANTHER" id="PTHR11803:SF39">
    <property type="entry name" value="2-IMINOBUTANOATE_2-IMINOPROPANOATE DEAMINASE"/>
    <property type="match status" value="1"/>
</dbReference>
<sequence length="134" mass="14506">MPPTREAIVSKKAPEPIGPYSHAVRMGNVVYTSGQVGLHPETKALVVGGITPESRQTMENLKNILESAGSGLDQVIKCTVFLVDIKEFPEVNRVYAEYFSKDPPARSCIQVGRLPLDARVEIEAIALTREGAGS</sequence>
<reference evidence="2 3" key="1">
    <citation type="journal article" date="2017" name="Gigascience">
        <title>Draft genome of the honey bee ectoparasitic mite, Tropilaelaps mercedesae, is shaped by the parasitic life history.</title>
        <authorList>
            <person name="Dong X."/>
            <person name="Armstrong S.D."/>
            <person name="Xia D."/>
            <person name="Makepeace B.L."/>
            <person name="Darby A.C."/>
            <person name="Kadowaki T."/>
        </authorList>
    </citation>
    <scope>NUCLEOTIDE SEQUENCE [LARGE SCALE GENOMIC DNA]</scope>
    <source>
        <strain evidence="2">Wuxi-XJTLU</strain>
    </source>
</reference>
<dbReference type="OrthoDB" id="6494369at2759"/>
<accession>A0A1V9XGZ6</accession>
<dbReference type="Gene3D" id="3.30.1330.40">
    <property type="entry name" value="RutC-like"/>
    <property type="match status" value="1"/>
</dbReference>
<dbReference type="FunFam" id="3.30.1330.40:FF:000001">
    <property type="entry name" value="L-PSP family endoribonuclease"/>
    <property type="match status" value="1"/>
</dbReference>
<dbReference type="InterPro" id="IPR006056">
    <property type="entry name" value="RidA"/>
</dbReference>
<comment type="similarity">
    <text evidence="1">Belongs to the RutC family.</text>
</comment>
<dbReference type="InParanoid" id="A0A1V9XGZ6"/>
<evidence type="ECO:0000256" key="1">
    <source>
        <dbReference type="ARBA" id="ARBA00010552"/>
    </source>
</evidence>